<dbReference type="OrthoDB" id="9792935at2"/>
<dbReference type="Pfam" id="PF01408">
    <property type="entry name" value="GFO_IDH_MocA"/>
    <property type="match status" value="1"/>
</dbReference>
<dbReference type="Pfam" id="PF22725">
    <property type="entry name" value="GFO_IDH_MocA_C3"/>
    <property type="match status" value="1"/>
</dbReference>
<dbReference type="PANTHER" id="PTHR43818:SF11">
    <property type="entry name" value="BCDNA.GH03377"/>
    <property type="match status" value="1"/>
</dbReference>
<proteinExistence type="predicted"/>
<reference evidence="4 5" key="1">
    <citation type="submission" date="2019-01" db="EMBL/GenBank/DDBJ databases">
        <title>The draft genome of Rhizobium sp. 24NR.</title>
        <authorList>
            <person name="Liu L."/>
            <person name="Liang L."/>
            <person name="Shi S."/>
            <person name="Xu L."/>
            <person name="Wang X."/>
            <person name="Li L."/>
            <person name="Zhang X."/>
        </authorList>
    </citation>
    <scope>NUCLEOTIDE SEQUENCE [LARGE SCALE GENOMIC DNA]</scope>
    <source>
        <strain evidence="4 5">24NR</strain>
    </source>
</reference>
<dbReference type="GO" id="GO:0000166">
    <property type="term" value="F:nucleotide binding"/>
    <property type="evidence" value="ECO:0007669"/>
    <property type="project" value="InterPro"/>
</dbReference>
<dbReference type="GO" id="GO:0016491">
    <property type="term" value="F:oxidoreductase activity"/>
    <property type="evidence" value="ECO:0007669"/>
    <property type="project" value="UniProtKB-KW"/>
</dbReference>
<evidence type="ECO:0000313" key="4">
    <source>
        <dbReference type="EMBL" id="RWX81648.1"/>
    </source>
</evidence>
<evidence type="ECO:0000256" key="1">
    <source>
        <dbReference type="ARBA" id="ARBA00023002"/>
    </source>
</evidence>
<dbReference type="SUPFAM" id="SSF51735">
    <property type="entry name" value="NAD(P)-binding Rossmann-fold domains"/>
    <property type="match status" value="1"/>
</dbReference>
<dbReference type="InterPro" id="IPR000683">
    <property type="entry name" value="Gfo/Idh/MocA-like_OxRdtase_N"/>
</dbReference>
<accession>A0A3S3SBB5</accession>
<evidence type="ECO:0000259" key="2">
    <source>
        <dbReference type="Pfam" id="PF01408"/>
    </source>
</evidence>
<dbReference type="InterPro" id="IPR050463">
    <property type="entry name" value="Gfo/Idh/MocA_oxidrdct_glycsds"/>
</dbReference>
<feature type="domain" description="GFO/IDH/MocA-like oxidoreductase" evidence="3">
    <location>
        <begin position="136"/>
        <end position="269"/>
    </location>
</feature>
<comment type="caution">
    <text evidence="4">The sequence shown here is derived from an EMBL/GenBank/DDBJ whole genome shotgun (WGS) entry which is preliminary data.</text>
</comment>
<dbReference type="Gene3D" id="3.30.360.10">
    <property type="entry name" value="Dihydrodipicolinate Reductase, domain 2"/>
    <property type="match status" value="1"/>
</dbReference>
<evidence type="ECO:0000259" key="3">
    <source>
        <dbReference type="Pfam" id="PF22725"/>
    </source>
</evidence>
<name>A0A3S3SBB5_9HYPH</name>
<organism evidence="4 5">
    <name type="scientific">Neorhizobium lilium</name>
    <dbReference type="NCBI Taxonomy" id="2503024"/>
    <lineage>
        <taxon>Bacteria</taxon>
        <taxon>Pseudomonadati</taxon>
        <taxon>Pseudomonadota</taxon>
        <taxon>Alphaproteobacteria</taxon>
        <taxon>Hyphomicrobiales</taxon>
        <taxon>Rhizobiaceae</taxon>
        <taxon>Rhizobium/Agrobacterium group</taxon>
        <taxon>Neorhizobium</taxon>
    </lineage>
</organism>
<dbReference type="SUPFAM" id="SSF55347">
    <property type="entry name" value="Glyceraldehyde-3-phosphate dehydrogenase-like, C-terminal domain"/>
    <property type="match status" value="1"/>
</dbReference>
<sequence>MTKAVDMKIGVIGTGFARKAHLPALRTVKNADVVAVASARLENAQLTAAEFGIPHAYGDWRTMLEAHDLDLVCVSTPVSTHFSIVNAALAAGAHVLCDTPAAMDAVQARTMSDHARSASRQLLINHELRYDPNRLKIRQLILSGAIGTLRHIRIQNVTSGWSDPAGRSSDDWWSFSDKGGGRLLANAPHQIDLLRWWGSEVTAVSGRLHTVVRDRRDRNSGQAWTATADDFCEIALDLHNGATASISLFSVSHNELGNHVQIFGSAGTLILDEHERLRLSQDGQDFADITAPLADVHRHDAASSIWSRGVMALLPDVVAHLAAGRPLPEGVAFQSAIENQVVLDAVRQSSDDRRWIELGTGTEREDSIS</sequence>
<dbReference type="EMBL" id="SBIP01000001">
    <property type="protein sequence ID" value="RWX81648.1"/>
    <property type="molecule type" value="Genomic_DNA"/>
</dbReference>
<dbReference type="InterPro" id="IPR036291">
    <property type="entry name" value="NAD(P)-bd_dom_sf"/>
</dbReference>
<evidence type="ECO:0000313" key="5">
    <source>
        <dbReference type="Proteomes" id="UP000287687"/>
    </source>
</evidence>
<dbReference type="AlphaFoldDB" id="A0A3S3SBB5"/>
<feature type="domain" description="Gfo/Idh/MocA-like oxidoreductase N-terminal" evidence="2">
    <location>
        <begin position="7"/>
        <end position="126"/>
    </location>
</feature>
<keyword evidence="5" id="KW-1185">Reference proteome</keyword>
<dbReference type="InterPro" id="IPR055170">
    <property type="entry name" value="GFO_IDH_MocA-like_dom"/>
</dbReference>
<dbReference type="Proteomes" id="UP000287687">
    <property type="component" value="Unassembled WGS sequence"/>
</dbReference>
<keyword evidence="1" id="KW-0560">Oxidoreductase</keyword>
<protein>
    <submittedName>
        <fullName evidence="4">Gfo/Idh/MocA family oxidoreductase</fullName>
    </submittedName>
</protein>
<dbReference type="Gene3D" id="3.40.50.720">
    <property type="entry name" value="NAD(P)-binding Rossmann-like Domain"/>
    <property type="match status" value="1"/>
</dbReference>
<dbReference type="PANTHER" id="PTHR43818">
    <property type="entry name" value="BCDNA.GH03377"/>
    <property type="match status" value="1"/>
</dbReference>
<gene>
    <name evidence="4" type="ORF">EPK99_05130</name>
</gene>